<name>A0ABW7YJ48_9ACTN</name>
<evidence type="ECO:0000313" key="2">
    <source>
        <dbReference type="Proteomes" id="UP001612741"/>
    </source>
</evidence>
<evidence type="ECO:0000313" key="1">
    <source>
        <dbReference type="EMBL" id="MFI6495925.1"/>
    </source>
</evidence>
<gene>
    <name evidence="1" type="ORF">ACIBG2_00985</name>
</gene>
<proteinExistence type="predicted"/>
<organism evidence="1 2">
    <name type="scientific">Nonomuraea typhae</name>
    <dbReference type="NCBI Taxonomy" id="2603600"/>
    <lineage>
        <taxon>Bacteria</taxon>
        <taxon>Bacillati</taxon>
        <taxon>Actinomycetota</taxon>
        <taxon>Actinomycetes</taxon>
        <taxon>Streptosporangiales</taxon>
        <taxon>Streptosporangiaceae</taxon>
        <taxon>Nonomuraea</taxon>
    </lineage>
</organism>
<dbReference type="Proteomes" id="UP001612741">
    <property type="component" value="Unassembled WGS sequence"/>
</dbReference>
<evidence type="ECO:0008006" key="3">
    <source>
        <dbReference type="Google" id="ProtNLM"/>
    </source>
</evidence>
<reference evidence="1 2" key="1">
    <citation type="submission" date="2024-10" db="EMBL/GenBank/DDBJ databases">
        <title>The Natural Products Discovery Center: Release of the First 8490 Sequenced Strains for Exploring Actinobacteria Biosynthetic Diversity.</title>
        <authorList>
            <person name="Kalkreuter E."/>
            <person name="Kautsar S.A."/>
            <person name="Yang D."/>
            <person name="Bader C.D."/>
            <person name="Teijaro C.N."/>
            <person name="Fluegel L."/>
            <person name="Davis C.M."/>
            <person name="Simpson J.R."/>
            <person name="Lauterbach L."/>
            <person name="Steele A.D."/>
            <person name="Gui C."/>
            <person name="Meng S."/>
            <person name="Li G."/>
            <person name="Viehrig K."/>
            <person name="Ye F."/>
            <person name="Su P."/>
            <person name="Kiefer A.F."/>
            <person name="Nichols A."/>
            <person name="Cepeda A.J."/>
            <person name="Yan W."/>
            <person name="Fan B."/>
            <person name="Jiang Y."/>
            <person name="Adhikari A."/>
            <person name="Zheng C.-J."/>
            <person name="Schuster L."/>
            <person name="Cowan T.M."/>
            <person name="Smanski M.J."/>
            <person name="Chevrette M.G."/>
            <person name="De Carvalho L.P.S."/>
            <person name="Shen B."/>
        </authorList>
    </citation>
    <scope>NUCLEOTIDE SEQUENCE [LARGE SCALE GENOMIC DNA]</scope>
    <source>
        <strain evidence="1 2">NPDC050545</strain>
    </source>
</reference>
<keyword evidence="2" id="KW-1185">Reference proteome</keyword>
<accession>A0ABW7YJ48</accession>
<protein>
    <recommendedName>
        <fullName evidence="3">DUF1902 domain-containing protein</fullName>
    </recommendedName>
</protein>
<dbReference type="EMBL" id="JBITGY010000001">
    <property type="protein sequence ID" value="MFI6495925.1"/>
    <property type="molecule type" value="Genomic_DNA"/>
</dbReference>
<sequence length="90" mass="10183">MKVESVTYGQRHHVNMGSFEWVELAASATVITTDGKETAEDLLADARAIVDTHLAQDLERAIETTGEDETYVETWVDGPKRRQARRRQHS</sequence>
<dbReference type="RefSeq" id="WP_397077725.1">
    <property type="nucleotide sequence ID" value="NZ_JBITGY010000001.1"/>
</dbReference>
<comment type="caution">
    <text evidence="1">The sequence shown here is derived from an EMBL/GenBank/DDBJ whole genome shotgun (WGS) entry which is preliminary data.</text>
</comment>